<keyword evidence="2" id="KW-1185">Reference proteome</keyword>
<name>A0A9E2S6A3_9BACT</name>
<dbReference type="AlphaFoldDB" id="A0A9E2S6A3"/>
<proteinExistence type="predicted"/>
<protein>
    <submittedName>
        <fullName evidence="1">Abi family protein</fullName>
    </submittedName>
</protein>
<gene>
    <name evidence="1" type="ORF">KTO63_04645</name>
</gene>
<accession>A0A9E2S6A3</accession>
<dbReference type="RefSeq" id="WP_217790023.1">
    <property type="nucleotide sequence ID" value="NZ_JAHSPG010000002.1"/>
</dbReference>
<dbReference type="Pfam" id="PF07751">
    <property type="entry name" value="Abi_2"/>
    <property type="match status" value="1"/>
</dbReference>
<sequence length="301" mass="35331">MKCNKPATDISQQIKQLKNRGLIITNEVTAAHTLQNISYYRLSGYWWSMQSNKVSHVFKPNSTFENIIAIYDFDRQLRFLLFDVIERIEIGFRTKLIYNLSHEASPWWFEDGSLFKNHVEHADTLILIDKELNHSKEVFIKQHRTTYYSDIRRPPAWKTLEIASFGNLSKLYGNLRPSIRSKNTIAFELGTVNHTYLPSWLQTIAQIRNICAHHGRLWNKNLPGRPKLLAKPPSAWIKNIPPVNEHHMLYIHLCCMKYLLNIINPRNDFRDKLETLLGKYPNIDPNALGLKANWQNEPLWQ</sequence>
<evidence type="ECO:0000313" key="2">
    <source>
        <dbReference type="Proteomes" id="UP000812270"/>
    </source>
</evidence>
<organism evidence="1 2">
    <name type="scientific">Pinibacter aurantiacus</name>
    <dbReference type="NCBI Taxonomy" id="2851599"/>
    <lineage>
        <taxon>Bacteria</taxon>
        <taxon>Pseudomonadati</taxon>
        <taxon>Bacteroidota</taxon>
        <taxon>Chitinophagia</taxon>
        <taxon>Chitinophagales</taxon>
        <taxon>Chitinophagaceae</taxon>
        <taxon>Pinibacter</taxon>
    </lineage>
</organism>
<dbReference type="Proteomes" id="UP000812270">
    <property type="component" value="Unassembled WGS sequence"/>
</dbReference>
<evidence type="ECO:0000313" key="1">
    <source>
        <dbReference type="EMBL" id="MBV4356427.1"/>
    </source>
</evidence>
<dbReference type="EMBL" id="JAHSPG010000002">
    <property type="protein sequence ID" value="MBV4356427.1"/>
    <property type="molecule type" value="Genomic_DNA"/>
</dbReference>
<comment type="caution">
    <text evidence="1">The sequence shown here is derived from an EMBL/GenBank/DDBJ whole genome shotgun (WGS) entry which is preliminary data.</text>
</comment>
<reference evidence="1" key="1">
    <citation type="submission" date="2021-06" db="EMBL/GenBank/DDBJ databases">
        <authorList>
            <person name="Huq M.A."/>
        </authorList>
    </citation>
    <scope>NUCLEOTIDE SEQUENCE</scope>
    <source>
        <strain evidence="1">MAH-26</strain>
    </source>
</reference>
<dbReference type="InterPro" id="IPR011664">
    <property type="entry name" value="Abi_system_AbiD/AbiF-like"/>
</dbReference>